<evidence type="ECO:0000256" key="3">
    <source>
        <dbReference type="PROSITE-ProRule" id="PRU00169"/>
    </source>
</evidence>
<dbReference type="SMART" id="SM00448">
    <property type="entry name" value="REC"/>
    <property type="match status" value="1"/>
</dbReference>
<dbReference type="EMBL" id="JAFIRA010000009">
    <property type="protein sequence ID" value="MCJ2542378.1"/>
    <property type="molecule type" value="Genomic_DNA"/>
</dbReference>
<keyword evidence="1 3" id="KW-0597">Phosphoprotein</keyword>
<evidence type="ECO:0000256" key="2">
    <source>
        <dbReference type="ARBA" id="ARBA00023012"/>
    </source>
</evidence>
<feature type="modified residue" description="4-aspartylphosphate" evidence="3">
    <location>
        <position position="52"/>
    </location>
</feature>
<evidence type="ECO:0000313" key="6">
    <source>
        <dbReference type="Proteomes" id="UP000830835"/>
    </source>
</evidence>
<evidence type="ECO:0000256" key="1">
    <source>
        <dbReference type="ARBA" id="ARBA00022553"/>
    </source>
</evidence>
<dbReference type="Pfam" id="PF00072">
    <property type="entry name" value="Response_reg"/>
    <property type="match status" value="1"/>
</dbReference>
<keyword evidence="2" id="KW-0902">Two-component regulatory system</keyword>
<dbReference type="SUPFAM" id="SSF52172">
    <property type="entry name" value="CheY-like"/>
    <property type="match status" value="1"/>
</dbReference>
<evidence type="ECO:0000259" key="4">
    <source>
        <dbReference type="PROSITE" id="PS50110"/>
    </source>
</evidence>
<comment type="caution">
    <text evidence="5">The sequence shown here is derived from an EMBL/GenBank/DDBJ whole genome shotgun (WGS) entry which is preliminary data.</text>
</comment>
<gene>
    <name evidence="5" type="ORF">JX360_05560</name>
</gene>
<evidence type="ECO:0000313" key="5">
    <source>
        <dbReference type="EMBL" id="MCJ2542378.1"/>
    </source>
</evidence>
<organism evidence="5 6">
    <name type="scientific">Thermostichus vulcanus str. 'Rupite'</name>
    <dbReference type="NCBI Taxonomy" id="2813851"/>
    <lineage>
        <taxon>Bacteria</taxon>
        <taxon>Bacillati</taxon>
        <taxon>Cyanobacteriota</taxon>
        <taxon>Cyanophyceae</taxon>
        <taxon>Thermostichales</taxon>
        <taxon>Thermostichaceae</taxon>
        <taxon>Thermostichus</taxon>
    </lineage>
</organism>
<accession>A0ABT0C9C7</accession>
<dbReference type="PROSITE" id="PS50110">
    <property type="entry name" value="RESPONSE_REGULATORY"/>
    <property type="match status" value="1"/>
</dbReference>
<dbReference type="Proteomes" id="UP000830835">
    <property type="component" value="Unassembled WGS sequence"/>
</dbReference>
<dbReference type="InterPro" id="IPR050595">
    <property type="entry name" value="Bact_response_regulator"/>
</dbReference>
<dbReference type="PANTHER" id="PTHR44591">
    <property type="entry name" value="STRESS RESPONSE REGULATOR PROTEIN 1"/>
    <property type="match status" value="1"/>
</dbReference>
<reference evidence="5" key="1">
    <citation type="submission" date="2021-02" db="EMBL/GenBank/DDBJ databases">
        <title>The CRISPR/cas machinery reduction and long-range gene transfer in the hot spring cyanobacterium Synechococcus.</title>
        <authorList>
            <person name="Dvorak P."/>
            <person name="Jahodarova E."/>
            <person name="Hasler P."/>
            <person name="Poulickova A."/>
        </authorList>
    </citation>
    <scope>NUCLEOTIDE SEQUENCE</scope>
    <source>
        <strain evidence="5">Rupite</strain>
    </source>
</reference>
<proteinExistence type="predicted"/>
<dbReference type="PANTHER" id="PTHR44591:SF14">
    <property type="entry name" value="PROTEIN PILG"/>
    <property type="match status" value="1"/>
</dbReference>
<dbReference type="Gene3D" id="3.40.50.2300">
    <property type="match status" value="1"/>
</dbReference>
<name>A0ABT0C9C7_THEVL</name>
<keyword evidence="6" id="KW-1185">Reference proteome</keyword>
<dbReference type="InterPro" id="IPR011006">
    <property type="entry name" value="CheY-like_superfamily"/>
</dbReference>
<sequence length="121" mass="13592">MVTVLVVEDVASERQMISDYLRAEGYQVVPAANATEALQHLRTDKPDVVLTDLVMEGMSGLELCRLIKKNPETRKLPVVACTSKNQELDKLWGMKQGIDLYLTKPFSREEIIRAVKSVMVS</sequence>
<dbReference type="RefSeq" id="WP_244349608.1">
    <property type="nucleotide sequence ID" value="NZ_JAFIRA010000009.1"/>
</dbReference>
<protein>
    <submittedName>
        <fullName evidence="5">Response regulator</fullName>
    </submittedName>
</protein>
<feature type="domain" description="Response regulatory" evidence="4">
    <location>
        <begin position="3"/>
        <end position="119"/>
    </location>
</feature>
<dbReference type="InterPro" id="IPR001789">
    <property type="entry name" value="Sig_transdc_resp-reg_receiver"/>
</dbReference>